<evidence type="ECO:0000256" key="1">
    <source>
        <dbReference type="SAM" id="Coils"/>
    </source>
</evidence>
<name>A0A4Q7VG97_9BURK</name>
<keyword evidence="4" id="KW-0808">Transferase</keyword>
<dbReference type="PANTHER" id="PTHR34220">
    <property type="entry name" value="SENSOR HISTIDINE KINASE YPDA"/>
    <property type="match status" value="1"/>
</dbReference>
<dbReference type="PANTHER" id="PTHR34220:SF9">
    <property type="entry name" value="SIGNAL TRANSDUCTION HISTIDINE KINASE INTERNAL REGION DOMAIN-CONTAINING PROTEIN"/>
    <property type="match status" value="1"/>
</dbReference>
<evidence type="ECO:0000313" key="4">
    <source>
        <dbReference type="EMBL" id="RZT95018.1"/>
    </source>
</evidence>
<dbReference type="EMBL" id="SHKP01000007">
    <property type="protein sequence ID" value="RZT95018.1"/>
    <property type="molecule type" value="Genomic_DNA"/>
</dbReference>
<keyword evidence="2" id="KW-1133">Transmembrane helix</keyword>
<feature type="transmembrane region" description="Helical" evidence="2">
    <location>
        <begin position="134"/>
        <end position="152"/>
    </location>
</feature>
<evidence type="ECO:0000313" key="5">
    <source>
        <dbReference type="Proteomes" id="UP000293671"/>
    </source>
</evidence>
<dbReference type="InterPro" id="IPR050640">
    <property type="entry name" value="Bact_2-comp_sensor_kinase"/>
</dbReference>
<protein>
    <submittedName>
        <fullName evidence="4">Histidine kinase</fullName>
    </submittedName>
</protein>
<sequence>MNAALQPPTGLAKAPWRRFDLRKLILTLVLLTVLVGVATFGLNQIIWYAPLPTKISRLVHTAVAALLMCVAVVAADAAVDRGWPRLRTYAAAVVGAAVAGGLLGWHVRAALGFEYSGGGEIDVESFLFGLSRRLDIMVIGILVGGLATYVHVSRRDAIRARLRQQRAEQARALAQRVTLESELQALQARIEPVFLFGTLERIRGLYLRDTAAASRMIDDLIDYLRAALPHLRESSSVVERELKLAAAWLDIVGRDDRPWRLESEVDASVRAAALPALVLLPLVQCAVGGGGNAEQRVLRLRAFASDGRLVLELCASRPAFASAEAGQVIAQIHDRLRAIHGEAATLDVEQGAADGMVRLSLPREQPLAAPTLEAPA</sequence>
<evidence type="ECO:0000256" key="2">
    <source>
        <dbReference type="SAM" id="Phobius"/>
    </source>
</evidence>
<gene>
    <name evidence="4" type="ORF">EV670_2765</name>
</gene>
<keyword evidence="2" id="KW-0812">Transmembrane</keyword>
<dbReference type="GO" id="GO:0000155">
    <property type="term" value="F:phosphorelay sensor kinase activity"/>
    <property type="evidence" value="ECO:0007669"/>
    <property type="project" value="InterPro"/>
</dbReference>
<dbReference type="AlphaFoldDB" id="A0A4Q7VG97"/>
<feature type="domain" description="Signal transduction histidine kinase internal region" evidence="3">
    <location>
        <begin position="181"/>
        <end position="251"/>
    </location>
</feature>
<dbReference type="Proteomes" id="UP000293671">
    <property type="component" value="Unassembled WGS sequence"/>
</dbReference>
<keyword evidence="4" id="KW-0418">Kinase</keyword>
<comment type="caution">
    <text evidence="4">The sequence shown here is derived from an EMBL/GenBank/DDBJ whole genome shotgun (WGS) entry which is preliminary data.</text>
</comment>
<dbReference type="GO" id="GO:0016020">
    <property type="term" value="C:membrane"/>
    <property type="evidence" value="ECO:0007669"/>
    <property type="project" value="InterPro"/>
</dbReference>
<feature type="transmembrane region" description="Helical" evidence="2">
    <location>
        <begin position="86"/>
        <end position="107"/>
    </location>
</feature>
<keyword evidence="5" id="KW-1185">Reference proteome</keyword>
<evidence type="ECO:0000259" key="3">
    <source>
        <dbReference type="Pfam" id="PF06580"/>
    </source>
</evidence>
<feature type="transmembrane region" description="Helical" evidence="2">
    <location>
        <begin position="58"/>
        <end position="79"/>
    </location>
</feature>
<reference evidence="4 5" key="1">
    <citation type="submission" date="2019-02" db="EMBL/GenBank/DDBJ databases">
        <title>Genomic Encyclopedia of Type Strains, Phase IV (KMG-IV): sequencing the most valuable type-strain genomes for metagenomic binning, comparative biology and taxonomic classification.</title>
        <authorList>
            <person name="Goeker M."/>
        </authorList>
    </citation>
    <scope>NUCLEOTIDE SEQUENCE [LARGE SCALE GENOMIC DNA]</scope>
    <source>
        <strain evidence="4 5">DSM 19570</strain>
    </source>
</reference>
<keyword evidence="1" id="KW-0175">Coiled coil</keyword>
<dbReference type="OrthoDB" id="9161649at2"/>
<dbReference type="InterPro" id="IPR010559">
    <property type="entry name" value="Sig_transdc_His_kin_internal"/>
</dbReference>
<keyword evidence="2" id="KW-0472">Membrane</keyword>
<dbReference type="RefSeq" id="WP_130433086.1">
    <property type="nucleotide sequence ID" value="NZ_SHKP01000007.1"/>
</dbReference>
<dbReference type="Pfam" id="PF06580">
    <property type="entry name" value="His_kinase"/>
    <property type="match status" value="1"/>
</dbReference>
<feature type="transmembrane region" description="Helical" evidence="2">
    <location>
        <begin position="24"/>
        <end position="46"/>
    </location>
</feature>
<proteinExistence type="predicted"/>
<feature type="coiled-coil region" evidence="1">
    <location>
        <begin position="162"/>
        <end position="189"/>
    </location>
</feature>
<accession>A0A4Q7VG97</accession>
<organism evidence="4 5">
    <name type="scientific">Rivibacter subsaxonicus</name>
    <dbReference type="NCBI Taxonomy" id="457575"/>
    <lineage>
        <taxon>Bacteria</taxon>
        <taxon>Pseudomonadati</taxon>
        <taxon>Pseudomonadota</taxon>
        <taxon>Betaproteobacteria</taxon>
        <taxon>Burkholderiales</taxon>
        <taxon>Rivibacter</taxon>
    </lineage>
</organism>